<name>A0A146LNG5_LYGHE</name>
<dbReference type="InterPro" id="IPR008271">
    <property type="entry name" value="Ser/Thr_kinase_AS"/>
</dbReference>
<evidence type="ECO:0000256" key="10">
    <source>
        <dbReference type="ARBA" id="ARBA00023242"/>
    </source>
</evidence>
<feature type="domain" description="Protein kinase" evidence="17">
    <location>
        <begin position="305"/>
        <end position="619"/>
    </location>
</feature>
<comment type="catalytic activity">
    <reaction evidence="14">
        <text>L-tyrosyl-[protein] + ATP = O-phospho-L-tyrosyl-[protein] + ADP + H(+)</text>
        <dbReference type="Rhea" id="RHEA:10596"/>
        <dbReference type="Rhea" id="RHEA-COMP:10136"/>
        <dbReference type="Rhea" id="RHEA-COMP:20101"/>
        <dbReference type="ChEBI" id="CHEBI:15378"/>
        <dbReference type="ChEBI" id="CHEBI:30616"/>
        <dbReference type="ChEBI" id="CHEBI:46858"/>
        <dbReference type="ChEBI" id="CHEBI:61978"/>
        <dbReference type="ChEBI" id="CHEBI:456216"/>
        <dbReference type="EC" id="2.7.12.1"/>
    </reaction>
</comment>
<keyword evidence="4" id="KW-0597">Phosphoprotein</keyword>
<dbReference type="AlphaFoldDB" id="A0A146LNG5"/>
<dbReference type="PANTHER" id="PTHR45646">
    <property type="entry name" value="SERINE/THREONINE-PROTEIN KINASE DOA-RELATED"/>
    <property type="match status" value="1"/>
</dbReference>
<dbReference type="InterPro" id="IPR017441">
    <property type="entry name" value="Protein_kinase_ATP_BS"/>
</dbReference>
<dbReference type="InterPro" id="IPR011009">
    <property type="entry name" value="Kinase-like_dom_sf"/>
</dbReference>
<evidence type="ECO:0000259" key="17">
    <source>
        <dbReference type="PROSITE" id="PS50011"/>
    </source>
</evidence>
<dbReference type="PROSITE" id="PS00108">
    <property type="entry name" value="PROTEIN_KINASE_ST"/>
    <property type="match status" value="1"/>
</dbReference>
<dbReference type="PROSITE" id="PS50011">
    <property type="entry name" value="PROTEIN_KINASE_DOM"/>
    <property type="match status" value="1"/>
</dbReference>
<comment type="subcellular location">
    <subcellularLocation>
        <location evidence="1">Nucleus</location>
    </subcellularLocation>
</comment>
<comment type="catalytic activity">
    <reaction evidence="13">
        <text>L-threonyl-[protein] + ATP = O-phospho-L-threonyl-[protein] + ADP + H(+)</text>
        <dbReference type="Rhea" id="RHEA:46608"/>
        <dbReference type="Rhea" id="RHEA-COMP:11060"/>
        <dbReference type="Rhea" id="RHEA-COMP:11605"/>
        <dbReference type="ChEBI" id="CHEBI:15378"/>
        <dbReference type="ChEBI" id="CHEBI:30013"/>
        <dbReference type="ChEBI" id="CHEBI:30616"/>
        <dbReference type="ChEBI" id="CHEBI:61977"/>
        <dbReference type="ChEBI" id="CHEBI:456216"/>
        <dbReference type="EC" id="2.7.12.1"/>
    </reaction>
</comment>
<evidence type="ECO:0000256" key="3">
    <source>
        <dbReference type="ARBA" id="ARBA00022527"/>
    </source>
</evidence>
<feature type="binding site" evidence="15">
    <location>
        <position position="334"/>
    </location>
    <ligand>
        <name>ATP</name>
        <dbReference type="ChEBI" id="CHEBI:30616"/>
    </ligand>
</feature>
<accession>A0A146LNG5</accession>
<dbReference type="SUPFAM" id="SSF56112">
    <property type="entry name" value="Protein kinase-like (PK-like)"/>
    <property type="match status" value="1"/>
</dbReference>
<feature type="region of interest" description="Disordered" evidence="16">
    <location>
        <begin position="41"/>
        <end position="109"/>
    </location>
</feature>
<evidence type="ECO:0000256" key="8">
    <source>
        <dbReference type="ARBA" id="ARBA00022840"/>
    </source>
</evidence>
<proteinExistence type="inferred from homology"/>
<dbReference type="FunFam" id="1.10.510.10:FF:000145">
    <property type="entry name" value="Dual specificity protein kinase CLK2"/>
    <property type="match status" value="1"/>
</dbReference>
<dbReference type="GO" id="GO:0004713">
    <property type="term" value="F:protein tyrosine kinase activity"/>
    <property type="evidence" value="ECO:0007669"/>
    <property type="project" value="UniProtKB-KW"/>
</dbReference>
<keyword evidence="10" id="KW-0539">Nucleus</keyword>
<dbReference type="FunFam" id="3.30.200.20:FF:000061">
    <property type="entry name" value="Dual specificity protein kinase CLK2"/>
    <property type="match status" value="1"/>
</dbReference>
<evidence type="ECO:0000256" key="16">
    <source>
        <dbReference type="SAM" id="MobiDB-lite"/>
    </source>
</evidence>
<dbReference type="GO" id="GO:0005634">
    <property type="term" value="C:nucleus"/>
    <property type="evidence" value="ECO:0007669"/>
    <property type="project" value="UniProtKB-SubCell"/>
</dbReference>
<keyword evidence="7 18" id="KW-0418">Kinase</keyword>
<keyword evidence="5" id="KW-0808">Transferase</keyword>
<evidence type="ECO:0000256" key="1">
    <source>
        <dbReference type="ARBA" id="ARBA00004123"/>
    </source>
</evidence>
<feature type="region of interest" description="Disordered" evidence="16">
    <location>
        <begin position="1"/>
        <end position="21"/>
    </location>
</feature>
<dbReference type="Gene3D" id="1.10.510.10">
    <property type="entry name" value="Transferase(Phosphotransferase) domain 1"/>
    <property type="match status" value="1"/>
</dbReference>
<feature type="compositionally biased region" description="Basic and acidic residues" evidence="16">
    <location>
        <begin position="53"/>
        <end position="72"/>
    </location>
</feature>
<dbReference type="PANTHER" id="PTHR45646:SF11">
    <property type="entry name" value="SERINE_THREONINE-PROTEIN KINASE DOA"/>
    <property type="match status" value="1"/>
</dbReference>
<organism evidence="18">
    <name type="scientific">Lygus hesperus</name>
    <name type="common">Western plant bug</name>
    <dbReference type="NCBI Taxonomy" id="30085"/>
    <lineage>
        <taxon>Eukaryota</taxon>
        <taxon>Metazoa</taxon>
        <taxon>Ecdysozoa</taxon>
        <taxon>Arthropoda</taxon>
        <taxon>Hexapoda</taxon>
        <taxon>Insecta</taxon>
        <taxon>Pterygota</taxon>
        <taxon>Neoptera</taxon>
        <taxon>Paraneoptera</taxon>
        <taxon>Hemiptera</taxon>
        <taxon>Heteroptera</taxon>
        <taxon>Panheteroptera</taxon>
        <taxon>Cimicomorpha</taxon>
        <taxon>Miridae</taxon>
        <taxon>Mirini</taxon>
        <taxon>Lygus</taxon>
    </lineage>
</organism>
<dbReference type="InterPro" id="IPR051175">
    <property type="entry name" value="CLK_kinases"/>
</dbReference>
<evidence type="ECO:0000256" key="15">
    <source>
        <dbReference type="PROSITE-ProRule" id="PRU10141"/>
    </source>
</evidence>
<keyword evidence="9" id="KW-0829">Tyrosine-protein kinase</keyword>
<feature type="region of interest" description="Disordered" evidence="16">
    <location>
        <begin position="195"/>
        <end position="220"/>
    </location>
</feature>
<evidence type="ECO:0000256" key="11">
    <source>
        <dbReference type="ARBA" id="ARBA00037966"/>
    </source>
</evidence>
<evidence type="ECO:0000256" key="5">
    <source>
        <dbReference type="ARBA" id="ARBA00022679"/>
    </source>
</evidence>
<dbReference type="GO" id="GO:0004712">
    <property type="term" value="F:protein serine/threonine/tyrosine kinase activity"/>
    <property type="evidence" value="ECO:0007669"/>
    <property type="project" value="UniProtKB-EC"/>
</dbReference>
<evidence type="ECO:0000256" key="4">
    <source>
        <dbReference type="ARBA" id="ARBA00022553"/>
    </source>
</evidence>
<dbReference type="CDD" id="cd14134">
    <property type="entry name" value="PKc_CLK"/>
    <property type="match status" value="1"/>
</dbReference>
<evidence type="ECO:0000256" key="12">
    <source>
        <dbReference type="ARBA" id="ARBA00049003"/>
    </source>
</evidence>
<dbReference type="Pfam" id="PF00069">
    <property type="entry name" value="Pkinase"/>
    <property type="match status" value="1"/>
</dbReference>
<dbReference type="PROSITE" id="PS00107">
    <property type="entry name" value="PROTEIN_KINASE_ATP"/>
    <property type="match status" value="1"/>
</dbReference>
<sequence>MGSKTNGSTGVRGTRYSRSSTVSVAQLFTDSCSSLIQRIASRVRGPSANPDTEFSRVDETPRCLKPNAHTEEDPPVAAARSMRSKGRAERSLGRSSVHSKKKMDDDVSSRWMTDSAYRLTRRALQDAPNNHVKSPGRDDRRPHRRRDDPAPARRKSATASTRSKHEENVNPLAKSATSVVLAEKAYPYVSQIVSSPREKTPFRRRKSGPSENRPVLVDIPAESDDLSERAAKRKEIQSLVLKYSTWDDQSSTSSSTALSKFQQKYSSYLSHPRTPTSEQSRAPSIQDDEDGHLIYRHGDILQSRYKIQSTLGEGTFGKVVKVKDLQTDELLALKIIKNVEKYRDAAKLEINVLQKINEKDPSCKHLCVKMKSWFNYHGHICIAFEMLGLSVFDFLKENNYQPYTLDQVRHMAYQLCYAVKFLHDNQLTHTDLKPENILLVDADYELVYNHKKKRDMRRLKSSEVRLIDFGSATFDHEHHSTIVSTRHYRAPEVILELGWSHPCDVWSIGCIMFELYLGLTLFQTHDNREHLAMMERILGTIPYKMARRTKTKYFYHGKLDWDEKSSAGRYVRENCKPLTRYMIADDEDHRQLFNLIQKMLEYDPNDRISLSEALRHPFFDKIPREQRLSDSYREHSLER</sequence>
<evidence type="ECO:0000256" key="13">
    <source>
        <dbReference type="ARBA" id="ARBA00049308"/>
    </source>
</evidence>
<evidence type="ECO:0000256" key="7">
    <source>
        <dbReference type="ARBA" id="ARBA00022777"/>
    </source>
</evidence>
<evidence type="ECO:0000256" key="6">
    <source>
        <dbReference type="ARBA" id="ARBA00022741"/>
    </source>
</evidence>
<dbReference type="GO" id="GO:0043484">
    <property type="term" value="P:regulation of RNA splicing"/>
    <property type="evidence" value="ECO:0007669"/>
    <property type="project" value="TreeGrafter"/>
</dbReference>
<dbReference type="InterPro" id="IPR000719">
    <property type="entry name" value="Prot_kinase_dom"/>
</dbReference>
<evidence type="ECO:0000256" key="2">
    <source>
        <dbReference type="ARBA" id="ARBA00013203"/>
    </source>
</evidence>
<feature type="region of interest" description="Disordered" evidence="16">
    <location>
        <begin position="268"/>
        <end position="288"/>
    </location>
</feature>
<dbReference type="EC" id="2.7.12.1" evidence="2"/>
<feature type="compositionally biased region" description="Polar residues" evidence="16">
    <location>
        <begin position="268"/>
        <end position="283"/>
    </location>
</feature>
<evidence type="ECO:0000256" key="14">
    <source>
        <dbReference type="ARBA" id="ARBA00051680"/>
    </source>
</evidence>
<comment type="similarity">
    <text evidence="11">Belongs to the protein kinase superfamily. CMGC Ser/Thr protein kinase family. Lammer subfamily.</text>
</comment>
<keyword evidence="6 15" id="KW-0547">Nucleotide-binding</keyword>
<keyword evidence="3" id="KW-0723">Serine/threonine-protein kinase</keyword>
<dbReference type="EMBL" id="GDHC01009106">
    <property type="protein sequence ID" value="JAQ09523.1"/>
    <property type="molecule type" value="Transcribed_RNA"/>
</dbReference>
<dbReference type="Gene3D" id="3.30.200.20">
    <property type="entry name" value="Phosphorylase Kinase, domain 1"/>
    <property type="match status" value="1"/>
</dbReference>
<reference evidence="18" key="1">
    <citation type="journal article" date="2016" name="Gigascience">
        <title>De novo construction of an expanded transcriptome assembly for the western tarnished plant bug, Lygus hesperus.</title>
        <authorList>
            <person name="Tassone E.E."/>
            <person name="Geib S.M."/>
            <person name="Hall B."/>
            <person name="Fabrick J.A."/>
            <person name="Brent C.S."/>
            <person name="Hull J.J."/>
        </authorList>
    </citation>
    <scope>NUCLEOTIDE SEQUENCE</scope>
</reference>
<keyword evidence="8 15" id="KW-0067">ATP-binding</keyword>
<protein>
    <recommendedName>
        <fullName evidence="2">dual-specificity kinase</fullName>
        <ecNumber evidence="2">2.7.12.1</ecNumber>
    </recommendedName>
</protein>
<evidence type="ECO:0000256" key="9">
    <source>
        <dbReference type="ARBA" id="ARBA00023137"/>
    </source>
</evidence>
<dbReference type="GO" id="GO:0005524">
    <property type="term" value="F:ATP binding"/>
    <property type="evidence" value="ECO:0007669"/>
    <property type="project" value="UniProtKB-UniRule"/>
</dbReference>
<feature type="region of interest" description="Disordered" evidence="16">
    <location>
        <begin position="122"/>
        <end position="174"/>
    </location>
</feature>
<dbReference type="GO" id="GO:0004674">
    <property type="term" value="F:protein serine/threonine kinase activity"/>
    <property type="evidence" value="ECO:0007669"/>
    <property type="project" value="UniProtKB-KW"/>
</dbReference>
<evidence type="ECO:0000313" key="18">
    <source>
        <dbReference type="EMBL" id="JAQ09523.1"/>
    </source>
</evidence>
<dbReference type="SMART" id="SM00220">
    <property type="entry name" value="S_TKc"/>
    <property type="match status" value="1"/>
</dbReference>
<feature type="compositionally biased region" description="Basic and acidic residues" evidence="16">
    <location>
        <begin position="135"/>
        <end position="151"/>
    </location>
</feature>
<gene>
    <name evidence="18" type="primary">Doa_7</name>
    <name evidence="18" type="ORF">g.70651</name>
</gene>
<comment type="catalytic activity">
    <reaction evidence="12">
        <text>L-seryl-[protein] + ATP = O-phospho-L-seryl-[protein] + ADP + H(+)</text>
        <dbReference type="Rhea" id="RHEA:17989"/>
        <dbReference type="Rhea" id="RHEA-COMP:9863"/>
        <dbReference type="Rhea" id="RHEA-COMP:11604"/>
        <dbReference type="ChEBI" id="CHEBI:15378"/>
        <dbReference type="ChEBI" id="CHEBI:29999"/>
        <dbReference type="ChEBI" id="CHEBI:30616"/>
        <dbReference type="ChEBI" id="CHEBI:83421"/>
        <dbReference type="ChEBI" id="CHEBI:456216"/>
        <dbReference type="EC" id="2.7.12.1"/>
    </reaction>
</comment>